<evidence type="ECO:0000256" key="1">
    <source>
        <dbReference type="SAM" id="MobiDB-lite"/>
    </source>
</evidence>
<dbReference type="AlphaFoldDB" id="A0A0D0D434"/>
<feature type="region of interest" description="Disordered" evidence="1">
    <location>
        <begin position="95"/>
        <end position="152"/>
    </location>
</feature>
<proteinExistence type="predicted"/>
<gene>
    <name evidence="2" type="ORF">PAXRUDRAFT_16922</name>
</gene>
<evidence type="ECO:0000313" key="3">
    <source>
        <dbReference type="Proteomes" id="UP000054538"/>
    </source>
</evidence>
<accession>A0A0D0D434</accession>
<reference evidence="2 3" key="1">
    <citation type="submission" date="2014-04" db="EMBL/GenBank/DDBJ databases">
        <authorList>
            <consortium name="DOE Joint Genome Institute"/>
            <person name="Kuo A."/>
            <person name="Kohler A."/>
            <person name="Jargeat P."/>
            <person name="Nagy L.G."/>
            <person name="Floudas D."/>
            <person name="Copeland A."/>
            <person name="Barry K.W."/>
            <person name="Cichocki N."/>
            <person name="Veneault-Fourrey C."/>
            <person name="LaButti K."/>
            <person name="Lindquist E.A."/>
            <person name="Lipzen A."/>
            <person name="Lundell T."/>
            <person name="Morin E."/>
            <person name="Murat C."/>
            <person name="Sun H."/>
            <person name="Tunlid A."/>
            <person name="Henrissat B."/>
            <person name="Grigoriev I.V."/>
            <person name="Hibbett D.S."/>
            <person name="Martin F."/>
            <person name="Nordberg H.P."/>
            <person name="Cantor M.N."/>
            <person name="Hua S.X."/>
        </authorList>
    </citation>
    <scope>NUCLEOTIDE SEQUENCE [LARGE SCALE GENOMIC DNA]</scope>
    <source>
        <strain evidence="2 3">Ve08.2h10</strain>
    </source>
</reference>
<dbReference type="Proteomes" id="UP000054538">
    <property type="component" value="Unassembled WGS sequence"/>
</dbReference>
<feature type="compositionally biased region" description="Low complexity" evidence="1">
    <location>
        <begin position="138"/>
        <end position="152"/>
    </location>
</feature>
<dbReference type="OrthoDB" id="2674050at2759"/>
<organism evidence="2 3">
    <name type="scientific">Paxillus rubicundulus Ve08.2h10</name>
    <dbReference type="NCBI Taxonomy" id="930991"/>
    <lineage>
        <taxon>Eukaryota</taxon>
        <taxon>Fungi</taxon>
        <taxon>Dikarya</taxon>
        <taxon>Basidiomycota</taxon>
        <taxon>Agaricomycotina</taxon>
        <taxon>Agaricomycetes</taxon>
        <taxon>Agaricomycetidae</taxon>
        <taxon>Boletales</taxon>
        <taxon>Paxilineae</taxon>
        <taxon>Paxillaceae</taxon>
        <taxon>Paxillus</taxon>
    </lineage>
</organism>
<dbReference type="HOGENOM" id="CLU_1722950_0_0_1"/>
<dbReference type="STRING" id="930991.A0A0D0D434"/>
<dbReference type="EMBL" id="KN826622">
    <property type="protein sequence ID" value="KIK78341.1"/>
    <property type="molecule type" value="Genomic_DNA"/>
</dbReference>
<dbReference type="InParanoid" id="A0A0D0D434"/>
<reference evidence="3" key="2">
    <citation type="submission" date="2015-01" db="EMBL/GenBank/DDBJ databases">
        <title>Evolutionary Origins and Diversification of the Mycorrhizal Mutualists.</title>
        <authorList>
            <consortium name="DOE Joint Genome Institute"/>
            <consortium name="Mycorrhizal Genomics Consortium"/>
            <person name="Kohler A."/>
            <person name="Kuo A."/>
            <person name="Nagy L.G."/>
            <person name="Floudas D."/>
            <person name="Copeland A."/>
            <person name="Barry K.W."/>
            <person name="Cichocki N."/>
            <person name="Veneault-Fourrey C."/>
            <person name="LaButti K."/>
            <person name="Lindquist E.A."/>
            <person name="Lipzen A."/>
            <person name="Lundell T."/>
            <person name="Morin E."/>
            <person name="Murat C."/>
            <person name="Riley R."/>
            <person name="Ohm R."/>
            <person name="Sun H."/>
            <person name="Tunlid A."/>
            <person name="Henrissat B."/>
            <person name="Grigoriev I.V."/>
            <person name="Hibbett D.S."/>
            <person name="Martin F."/>
        </authorList>
    </citation>
    <scope>NUCLEOTIDE SEQUENCE [LARGE SCALE GENOMIC DNA]</scope>
    <source>
        <strain evidence="3">Ve08.2h10</strain>
    </source>
</reference>
<keyword evidence="3" id="KW-1185">Reference proteome</keyword>
<sequence length="152" mass="16744">MDNLDEDWGITEDDELECDVEEDNDVTTKKLFVNRPSFLLRQLQSRPLSPKKLLLVNMPQKGSAMDEVTEAISPGGDILKQQAHLRPISLELLETVNQTPSPPASSQPAASGVQPWRSLHSPPVSFPSVNRNWMSVIPNSSSPSNCGSPMPR</sequence>
<protein>
    <submittedName>
        <fullName evidence="2">Uncharacterized protein</fullName>
    </submittedName>
</protein>
<evidence type="ECO:0000313" key="2">
    <source>
        <dbReference type="EMBL" id="KIK78341.1"/>
    </source>
</evidence>
<name>A0A0D0D434_9AGAM</name>